<feature type="compositionally biased region" description="Acidic residues" evidence="1">
    <location>
        <begin position="182"/>
        <end position="191"/>
    </location>
</feature>
<evidence type="ECO:0000313" key="4">
    <source>
        <dbReference type="Proteomes" id="UP000184383"/>
    </source>
</evidence>
<dbReference type="AlphaFoldDB" id="A0A1L9RJF7"/>
<dbReference type="EMBL" id="KV878212">
    <property type="protein sequence ID" value="OJJ35069.1"/>
    <property type="molecule type" value="Genomic_DNA"/>
</dbReference>
<accession>A0A1L9RJF7</accession>
<organism evidence="3 4">
    <name type="scientific">Aspergillus wentii DTO 134E9</name>
    <dbReference type="NCBI Taxonomy" id="1073089"/>
    <lineage>
        <taxon>Eukaryota</taxon>
        <taxon>Fungi</taxon>
        <taxon>Dikarya</taxon>
        <taxon>Ascomycota</taxon>
        <taxon>Pezizomycotina</taxon>
        <taxon>Eurotiomycetes</taxon>
        <taxon>Eurotiomycetidae</taxon>
        <taxon>Eurotiales</taxon>
        <taxon>Aspergillaceae</taxon>
        <taxon>Aspergillus</taxon>
        <taxon>Aspergillus subgen. Cremei</taxon>
    </lineage>
</organism>
<keyword evidence="2" id="KW-0812">Transmembrane</keyword>
<keyword evidence="2" id="KW-0472">Membrane</keyword>
<reference evidence="4" key="1">
    <citation type="journal article" date="2017" name="Genome Biol.">
        <title>Comparative genomics reveals high biological diversity and specific adaptations in the industrially and medically important fungal genus Aspergillus.</title>
        <authorList>
            <person name="de Vries R.P."/>
            <person name="Riley R."/>
            <person name="Wiebenga A."/>
            <person name="Aguilar-Osorio G."/>
            <person name="Amillis S."/>
            <person name="Uchima C.A."/>
            <person name="Anderluh G."/>
            <person name="Asadollahi M."/>
            <person name="Askin M."/>
            <person name="Barry K."/>
            <person name="Battaglia E."/>
            <person name="Bayram O."/>
            <person name="Benocci T."/>
            <person name="Braus-Stromeyer S.A."/>
            <person name="Caldana C."/>
            <person name="Canovas D."/>
            <person name="Cerqueira G.C."/>
            <person name="Chen F."/>
            <person name="Chen W."/>
            <person name="Choi C."/>
            <person name="Clum A."/>
            <person name="Dos Santos R.A."/>
            <person name="Damasio A.R."/>
            <person name="Diallinas G."/>
            <person name="Emri T."/>
            <person name="Fekete E."/>
            <person name="Flipphi M."/>
            <person name="Freyberg S."/>
            <person name="Gallo A."/>
            <person name="Gournas C."/>
            <person name="Habgood R."/>
            <person name="Hainaut M."/>
            <person name="Harispe M.L."/>
            <person name="Henrissat B."/>
            <person name="Hilden K.S."/>
            <person name="Hope R."/>
            <person name="Hossain A."/>
            <person name="Karabika E."/>
            <person name="Karaffa L."/>
            <person name="Karanyi Z."/>
            <person name="Krasevec N."/>
            <person name="Kuo A."/>
            <person name="Kusch H."/>
            <person name="LaButti K."/>
            <person name="Lagendijk E.L."/>
            <person name="Lapidus A."/>
            <person name="Levasseur A."/>
            <person name="Lindquist E."/>
            <person name="Lipzen A."/>
            <person name="Logrieco A.F."/>
            <person name="MacCabe A."/>
            <person name="Maekelae M.R."/>
            <person name="Malavazi I."/>
            <person name="Melin P."/>
            <person name="Meyer V."/>
            <person name="Mielnichuk N."/>
            <person name="Miskei M."/>
            <person name="Molnar A.P."/>
            <person name="Mule G."/>
            <person name="Ngan C.Y."/>
            <person name="Orejas M."/>
            <person name="Orosz E."/>
            <person name="Ouedraogo J.P."/>
            <person name="Overkamp K.M."/>
            <person name="Park H.-S."/>
            <person name="Perrone G."/>
            <person name="Piumi F."/>
            <person name="Punt P.J."/>
            <person name="Ram A.F."/>
            <person name="Ramon A."/>
            <person name="Rauscher S."/>
            <person name="Record E."/>
            <person name="Riano-Pachon D.M."/>
            <person name="Robert V."/>
            <person name="Roehrig J."/>
            <person name="Ruller R."/>
            <person name="Salamov A."/>
            <person name="Salih N.S."/>
            <person name="Samson R.A."/>
            <person name="Sandor E."/>
            <person name="Sanguinetti M."/>
            <person name="Schuetze T."/>
            <person name="Sepcic K."/>
            <person name="Shelest E."/>
            <person name="Sherlock G."/>
            <person name="Sophianopoulou V."/>
            <person name="Squina F.M."/>
            <person name="Sun H."/>
            <person name="Susca A."/>
            <person name="Todd R.B."/>
            <person name="Tsang A."/>
            <person name="Unkles S.E."/>
            <person name="van de Wiele N."/>
            <person name="van Rossen-Uffink D."/>
            <person name="Oliveira J.V."/>
            <person name="Vesth T.C."/>
            <person name="Visser J."/>
            <person name="Yu J.-H."/>
            <person name="Zhou M."/>
            <person name="Andersen M.R."/>
            <person name="Archer D.B."/>
            <person name="Baker S.E."/>
            <person name="Benoit I."/>
            <person name="Brakhage A.A."/>
            <person name="Braus G.H."/>
            <person name="Fischer R."/>
            <person name="Frisvad J.C."/>
            <person name="Goldman G.H."/>
            <person name="Houbraken J."/>
            <person name="Oakley B."/>
            <person name="Pocsi I."/>
            <person name="Scazzocchio C."/>
            <person name="Seiboth B."/>
            <person name="vanKuyk P.A."/>
            <person name="Wortman J."/>
            <person name="Dyer P.S."/>
            <person name="Grigoriev I.V."/>
        </authorList>
    </citation>
    <scope>NUCLEOTIDE SEQUENCE [LARGE SCALE GENOMIC DNA]</scope>
    <source>
        <strain evidence="4">DTO 134E9</strain>
    </source>
</reference>
<protein>
    <submittedName>
        <fullName evidence="3">Uncharacterized protein</fullName>
    </submittedName>
</protein>
<sequence length="226" mass="24931">MAPIPIPTFLSSPPVWITAPLHLRTEPQTQHQQSSHQFATVNSTTSPLHSRSHPDPDTNIYSIPSSYGRLNDGPSPGTVAGIILGSVAGFIFLLYLLFLAISSGRNRSGVVGEEERVEVRRTPSSRRRRGGGSGSGGSRRTPGNSDIVEVFEEQSQSSRSRPRSRHDHVVVEESVMSRSRTDDDDVVEVEEEHSSVGRPPPRRHRRGSYRSVDPYEYGSSIDGSRY</sequence>
<gene>
    <name evidence="3" type="ORF">ASPWEDRAFT_27743</name>
</gene>
<evidence type="ECO:0000313" key="3">
    <source>
        <dbReference type="EMBL" id="OJJ35069.1"/>
    </source>
</evidence>
<feature type="transmembrane region" description="Helical" evidence="2">
    <location>
        <begin position="79"/>
        <end position="101"/>
    </location>
</feature>
<dbReference type="GeneID" id="63748880"/>
<dbReference type="RefSeq" id="XP_040688745.1">
    <property type="nucleotide sequence ID" value="XM_040833032.1"/>
</dbReference>
<feature type="region of interest" description="Disordered" evidence="1">
    <location>
        <begin position="26"/>
        <end position="63"/>
    </location>
</feature>
<name>A0A1L9RJF7_ASPWE</name>
<evidence type="ECO:0000256" key="1">
    <source>
        <dbReference type="SAM" id="MobiDB-lite"/>
    </source>
</evidence>
<keyword evidence="2" id="KW-1133">Transmembrane helix</keyword>
<dbReference type="Proteomes" id="UP000184383">
    <property type="component" value="Unassembled WGS sequence"/>
</dbReference>
<keyword evidence="4" id="KW-1185">Reference proteome</keyword>
<dbReference type="VEuPathDB" id="FungiDB:ASPWEDRAFT_27743"/>
<feature type="region of interest" description="Disordered" evidence="1">
    <location>
        <begin position="109"/>
        <end position="226"/>
    </location>
</feature>
<feature type="compositionally biased region" description="Polar residues" evidence="1">
    <location>
        <begin position="26"/>
        <end position="49"/>
    </location>
</feature>
<proteinExistence type="predicted"/>
<dbReference type="OrthoDB" id="5423884at2759"/>
<evidence type="ECO:0000256" key="2">
    <source>
        <dbReference type="SAM" id="Phobius"/>
    </source>
</evidence>